<organism evidence="2 3">
    <name type="scientific">Hymenolepis diminuta</name>
    <name type="common">Rat tapeworm</name>
    <dbReference type="NCBI Taxonomy" id="6216"/>
    <lineage>
        <taxon>Eukaryota</taxon>
        <taxon>Metazoa</taxon>
        <taxon>Spiralia</taxon>
        <taxon>Lophotrochozoa</taxon>
        <taxon>Platyhelminthes</taxon>
        <taxon>Cestoda</taxon>
        <taxon>Eucestoda</taxon>
        <taxon>Cyclophyllidea</taxon>
        <taxon>Hymenolepididae</taxon>
        <taxon>Hymenolepis</taxon>
    </lineage>
</organism>
<keyword evidence="3" id="KW-1185">Reference proteome</keyword>
<evidence type="ECO:0000313" key="3">
    <source>
        <dbReference type="Proteomes" id="UP000321570"/>
    </source>
</evidence>
<dbReference type="Proteomes" id="UP000321570">
    <property type="component" value="Unassembled WGS sequence"/>
</dbReference>
<evidence type="ECO:0000313" key="2">
    <source>
        <dbReference type="EMBL" id="VUZ51901.1"/>
    </source>
</evidence>
<dbReference type="EMBL" id="CABIJS010000444">
    <property type="protein sequence ID" value="VUZ51901.1"/>
    <property type="molecule type" value="Genomic_DNA"/>
</dbReference>
<evidence type="ECO:0000256" key="1">
    <source>
        <dbReference type="SAM" id="MobiDB-lite"/>
    </source>
</evidence>
<feature type="region of interest" description="Disordered" evidence="1">
    <location>
        <begin position="163"/>
        <end position="183"/>
    </location>
</feature>
<proteinExistence type="predicted"/>
<reference evidence="2 3" key="1">
    <citation type="submission" date="2019-07" db="EMBL/GenBank/DDBJ databases">
        <authorList>
            <person name="Jastrzebski P J."/>
            <person name="Paukszto L."/>
            <person name="Jastrzebski P J."/>
        </authorList>
    </citation>
    <scope>NUCLEOTIDE SEQUENCE [LARGE SCALE GENOMIC DNA]</scope>
    <source>
        <strain evidence="2 3">WMS-il1</strain>
    </source>
</reference>
<accession>A0A564YXA7</accession>
<protein>
    <submittedName>
        <fullName evidence="2">Uncharacterized protein</fullName>
    </submittedName>
</protein>
<sequence>MEQMNLSKPDKDSEDYIKNVAPSSTTLAVGFDIWRDERKARFKCLNLAMREGEYIRKYTAIVNRMCNALSNSLPKEDQFRVSLSTRIWLKAMKLGHVKSRNPKSTDRPRITRCRSRSLRDSTRIPITPLIINRGADFVVIFTSIKTVLSINISARTVLRTDTRKDSVRTVRPQSKPPSESASLSGMTMICTTWRPERAFNFSNDADELIMILPELDGIFSRLLVHLSTKTDW</sequence>
<name>A0A564YXA7_HYMDI</name>
<dbReference type="AlphaFoldDB" id="A0A564YXA7"/>
<gene>
    <name evidence="2" type="ORF">WMSIL1_LOCUS10181</name>
</gene>